<sequence length="328" mass="36317">MPTALITGITGQDGLYLAELLLGKGYDVYGLIRGQNNPKRALVEKEVPGVKLLTGDITDLSSVMRALNVSQPDEVYNLGAISFVAYSWENAHLTTQVTGNAVLNMLEAIRLYAGTDIGKVRFYQASSSEMFGKVQDVPQRESTLLWPRSPYGVAKVYGHYMTINYRESYGMHASSGILFNHESPRRGPEFVTRKVTQAVARISLGLQDQISLGNLDAKRDWGFAGDYVDAMWRMTQAPEGDDYVVATGETHSIRELLDLSFARVGIEDWDKHVYIDPQFFRPAEVDLLIGDPAKAKEKLGWEPTVTFPELVNMMVDSDVAQQSAQAGA</sequence>
<evidence type="ECO:0000313" key="9">
    <source>
        <dbReference type="EMBL" id="XCG62632.1"/>
    </source>
</evidence>
<dbReference type="CDD" id="cd05260">
    <property type="entry name" value="GDP_MD_SDR_e"/>
    <property type="match status" value="1"/>
</dbReference>
<dbReference type="EC" id="4.2.1.47" evidence="4 7"/>
<keyword evidence="5 7" id="KW-0456">Lyase</keyword>
<proteinExistence type="inferred from homology"/>
<dbReference type="Gene3D" id="3.40.50.720">
    <property type="entry name" value="NAD(P)-binding Rossmann-like Domain"/>
    <property type="match status" value="1"/>
</dbReference>
<dbReference type="InterPro" id="IPR036291">
    <property type="entry name" value="NAD(P)-bd_dom_sf"/>
</dbReference>
<reference evidence="9" key="1">
    <citation type="submission" date="2024-05" db="EMBL/GenBank/DDBJ databases">
        <authorList>
            <person name="Cai S.Y."/>
            <person name="Jin L.M."/>
            <person name="Li H.R."/>
        </authorList>
    </citation>
    <scope>NUCLEOTIDE SEQUENCE</scope>
    <source>
        <strain evidence="9">A5-74</strain>
    </source>
</reference>
<dbReference type="RefSeq" id="WP_353648247.1">
    <property type="nucleotide sequence ID" value="NZ_CP159218.1"/>
</dbReference>
<dbReference type="PANTHER" id="PTHR43715">
    <property type="entry name" value="GDP-MANNOSE 4,6-DEHYDRATASE"/>
    <property type="match status" value="1"/>
</dbReference>
<organism evidence="9">
    <name type="scientific">Nakamurella sp. A5-74</name>
    <dbReference type="NCBI Taxonomy" id="3158264"/>
    <lineage>
        <taxon>Bacteria</taxon>
        <taxon>Bacillati</taxon>
        <taxon>Actinomycetota</taxon>
        <taxon>Actinomycetes</taxon>
        <taxon>Nakamurellales</taxon>
        <taxon>Nakamurellaceae</taxon>
        <taxon>Nakamurella</taxon>
    </lineage>
</organism>
<dbReference type="AlphaFoldDB" id="A0AAU8DP20"/>
<accession>A0AAU8DP20</accession>
<dbReference type="HAMAP" id="MF_00955">
    <property type="entry name" value="GDP_Man_dehydratase"/>
    <property type="match status" value="1"/>
</dbReference>
<dbReference type="GO" id="GO:0042351">
    <property type="term" value="P:'de novo' GDP-L-fucose biosynthetic process"/>
    <property type="evidence" value="ECO:0007669"/>
    <property type="project" value="TreeGrafter"/>
</dbReference>
<evidence type="ECO:0000256" key="3">
    <source>
        <dbReference type="ARBA" id="ARBA00009263"/>
    </source>
</evidence>
<dbReference type="InterPro" id="IPR016040">
    <property type="entry name" value="NAD(P)-bd_dom"/>
</dbReference>
<evidence type="ECO:0000259" key="8">
    <source>
        <dbReference type="Pfam" id="PF16363"/>
    </source>
</evidence>
<dbReference type="FunFam" id="3.40.50.720:FF:000924">
    <property type="entry name" value="GDP-mannose 4,6 dehydratase"/>
    <property type="match status" value="1"/>
</dbReference>
<dbReference type="GO" id="GO:0008446">
    <property type="term" value="F:GDP-mannose 4,6-dehydratase activity"/>
    <property type="evidence" value="ECO:0007669"/>
    <property type="project" value="UniProtKB-UniRule"/>
</dbReference>
<evidence type="ECO:0000256" key="6">
    <source>
        <dbReference type="ARBA" id="ARBA00059383"/>
    </source>
</evidence>
<comment type="catalytic activity">
    <reaction evidence="1 7">
        <text>GDP-alpha-D-mannose = GDP-4-dehydro-alpha-D-rhamnose + H2O</text>
        <dbReference type="Rhea" id="RHEA:23820"/>
        <dbReference type="ChEBI" id="CHEBI:15377"/>
        <dbReference type="ChEBI" id="CHEBI:57527"/>
        <dbReference type="ChEBI" id="CHEBI:57964"/>
        <dbReference type="EC" id="4.2.1.47"/>
    </reaction>
</comment>
<evidence type="ECO:0000256" key="4">
    <source>
        <dbReference type="ARBA" id="ARBA00011989"/>
    </source>
</evidence>
<name>A0AAU8DP20_9ACTN</name>
<comment type="caution">
    <text evidence="7">Lacks conserved residue(s) required for the propagation of feature annotation.</text>
</comment>
<comment type="similarity">
    <text evidence="3 7">Belongs to the NAD(P)-dependent epimerase/dehydratase family. GDP-mannose 4,6-dehydratase subfamily.</text>
</comment>
<evidence type="ECO:0000256" key="7">
    <source>
        <dbReference type="HAMAP-Rule" id="MF_00955"/>
    </source>
</evidence>
<dbReference type="Pfam" id="PF16363">
    <property type="entry name" value="GDP_Man_Dehyd"/>
    <property type="match status" value="1"/>
</dbReference>
<comment type="function">
    <text evidence="6 7">Catalyzes the conversion of GDP-D-mannose to GDP-4-dehydro-6-deoxy-D-mannose.</text>
</comment>
<dbReference type="EMBL" id="CP159218">
    <property type="protein sequence ID" value="XCG62632.1"/>
    <property type="molecule type" value="Genomic_DNA"/>
</dbReference>
<dbReference type="PANTHER" id="PTHR43715:SF1">
    <property type="entry name" value="GDP-MANNOSE 4,6 DEHYDRATASE"/>
    <property type="match status" value="1"/>
</dbReference>
<dbReference type="InterPro" id="IPR006368">
    <property type="entry name" value="GDP_Man_deHydtase"/>
</dbReference>
<feature type="domain" description="NAD(P)-binding" evidence="8">
    <location>
        <begin position="5"/>
        <end position="314"/>
    </location>
</feature>
<dbReference type="SUPFAM" id="SSF51735">
    <property type="entry name" value="NAD(P)-binding Rossmann-fold domains"/>
    <property type="match status" value="1"/>
</dbReference>
<comment type="cofactor">
    <cofactor evidence="2 7">
        <name>NADP(+)</name>
        <dbReference type="ChEBI" id="CHEBI:58349"/>
    </cofactor>
</comment>
<keyword evidence="7" id="KW-0521">NADP</keyword>
<evidence type="ECO:0000256" key="2">
    <source>
        <dbReference type="ARBA" id="ARBA00001937"/>
    </source>
</evidence>
<evidence type="ECO:0000256" key="1">
    <source>
        <dbReference type="ARBA" id="ARBA00000188"/>
    </source>
</evidence>
<protein>
    <recommendedName>
        <fullName evidence="4 7">GDP-mannose 4,6-dehydratase</fullName>
        <ecNumber evidence="4 7">4.2.1.47</ecNumber>
    </recommendedName>
    <alternativeName>
        <fullName evidence="7">GDP-D-mannose dehydratase</fullName>
    </alternativeName>
</protein>
<dbReference type="GO" id="GO:0070401">
    <property type="term" value="F:NADP+ binding"/>
    <property type="evidence" value="ECO:0007669"/>
    <property type="project" value="UniProtKB-UniRule"/>
</dbReference>
<dbReference type="Gene3D" id="3.90.25.10">
    <property type="entry name" value="UDP-galactose 4-epimerase, domain 1"/>
    <property type="match status" value="1"/>
</dbReference>
<evidence type="ECO:0000256" key="5">
    <source>
        <dbReference type="ARBA" id="ARBA00023239"/>
    </source>
</evidence>
<gene>
    <name evidence="7" type="primary">gmd</name>
    <name evidence="9" type="ORF">ABLG96_15530</name>
</gene>